<organism evidence="2 3">
    <name type="scientific">Trichomonas vaginalis (strain ATCC PRA-98 / G3)</name>
    <dbReference type="NCBI Taxonomy" id="412133"/>
    <lineage>
        <taxon>Eukaryota</taxon>
        <taxon>Metamonada</taxon>
        <taxon>Parabasalia</taxon>
        <taxon>Trichomonadida</taxon>
        <taxon>Trichomonadidae</taxon>
        <taxon>Trichomonas</taxon>
    </lineage>
</organism>
<dbReference type="OrthoDB" id="10509336at2759"/>
<evidence type="ECO:0000313" key="3">
    <source>
        <dbReference type="Proteomes" id="UP000001542"/>
    </source>
</evidence>
<evidence type="ECO:0000313" key="2">
    <source>
        <dbReference type="EMBL" id="EAY05875.1"/>
    </source>
</evidence>
<dbReference type="KEGG" id="tva:4763746"/>
<reference evidence="2" key="2">
    <citation type="journal article" date="2007" name="Science">
        <title>Draft genome sequence of the sexually transmitted pathogen Trichomonas vaginalis.</title>
        <authorList>
            <person name="Carlton J.M."/>
            <person name="Hirt R.P."/>
            <person name="Silva J.C."/>
            <person name="Delcher A.L."/>
            <person name="Schatz M."/>
            <person name="Zhao Q."/>
            <person name="Wortman J.R."/>
            <person name="Bidwell S.L."/>
            <person name="Alsmark U.C.M."/>
            <person name="Besteiro S."/>
            <person name="Sicheritz-Ponten T."/>
            <person name="Noel C.J."/>
            <person name="Dacks J.B."/>
            <person name="Foster P.G."/>
            <person name="Simillion C."/>
            <person name="Van de Peer Y."/>
            <person name="Miranda-Saavedra D."/>
            <person name="Barton G.J."/>
            <person name="Westrop G.D."/>
            <person name="Mueller S."/>
            <person name="Dessi D."/>
            <person name="Fiori P.L."/>
            <person name="Ren Q."/>
            <person name="Paulsen I."/>
            <person name="Zhang H."/>
            <person name="Bastida-Corcuera F.D."/>
            <person name="Simoes-Barbosa A."/>
            <person name="Brown M.T."/>
            <person name="Hayes R.D."/>
            <person name="Mukherjee M."/>
            <person name="Okumura C.Y."/>
            <person name="Schneider R."/>
            <person name="Smith A.J."/>
            <person name="Vanacova S."/>
            <person name="Villalvazo M."/>
            <person name="Haas B.J."/>
            <person name="Pertea M."/>
            <person name="Feldblyum T.V."/>
            <person name="Utterback T.R."/>
            <person name="Shu C.L."/>
            <person name="Osoegawa K."/>
            <person name="de Jong P.J."/>
            <person name="Hrdy I."/>
            <person name="Horvathova L."/>
            <person name="Zubacova Z."/>
            <person name="Dolezal P."/>
            <person name="Malik S.B."/>
            <person name="Logsdon J.M. Jr."/>
            <person name="Henze K."/>
            <person name="Gupta A."/>
            <person name="Wang C.C."/>
            <person name="Dunne R.L."/>
            <person name="Upcroft J.A."/>
            <person name="Upcroft P."/>
            <person name="White O."/>
            <person name="Salzberg S.L."/>
            <person name="Tang P."/>
            <person name="Chiu C.-H."/>
            <person name="Lee Y.-S."/>
            <person name="Embley T.M."/>
            <person name="Coombs G.H."/>
            <person name="Mottram J.C."/>
            <person name="Tachezy J."/>
            <person name="Fraser-Liggett C.M."/>
            <person name="Johnson P.J."/>
        </authorList>
    </citation>
    <scope>NUCLEOTIDE SEQUENCE [LARGE SCALE GENOMIC DNA]</scope>
    <source>
        <strain evidence="2">G3</strain>
    </source>
</reference>
<protein>
    <submittedName>
        <fullName evidence="2">Uncharacterized protein</fullName>
    </submittedName>
</protein>
<accession>A2ENB6</accession>
<dbReference type="RefSeq" id="XP_001318098.1">
    <property type="nucleotide sequence ID" value="XM_001318063.1"/>
</dbReference>
<reference evidence="2" key="1">
    <citation type="submission" date="2006-10" db="EMBL/GenBank/DDBJ databases">
        <authorList>
            <person name="Amadeo P."/>
            <person name="Zhao Q."/>
            <person name="Wortman J."/>
            <person name="Fraser-Liggett C."/>
            <person name="Carlton J."/>
        </authorList>
    </citation>
    <scope>NUCLEOTIDE SEQUENCE</scope>
    <source>
        <strain evidence="2">G3</strain>
    </source>
</reference>
<dbReference type="VEuPathDB" id="TrichDB:TVAG_284580"/>
<keyword evidence="1" id="KW-0812">Transmembrane</keyword>
<dbReference type="Proteomes" id="UP000001542">
    <property type="component" value="Unassembled WGS sequence"/>
</dbReference>
<keyword evidence="3" id="KW-1185">Reference proteome</keyword>
<dbReference type="AlphaFoldDB" id="A2ENB6"/>
<gene>
    <name evidence="2" type="ORF">TVAG_284580</name>
</gene>
<name>A2ENB6_TRIV3</name>
<dbReference type="VEuPathDB" id="TrichDB:TVAGG3_0356820"/>
<feature type="transmembrane region" description="Helical" evidence="1">
    <location>
        <begin position="12"/>
        <end position="30"/>
    </location>
</feature>
<keyword evidence="1" id="KW-0472">Membrane</keyword>
<sequence>MKSLQSIPNQVKIYLAGAIVLLVAIILILTRKTEIFEATLDGKLPFVLSSQMNATFYNYITTLPVSYVALITGRQESGKSRALNYFSDTQTQLGRLVLNIDLKSVNTYEDLLSVFRISAIEQFNIIKQIISSSNLKKIVDFNYDANLNLPEATPLPDKLKNLYFSLYSQLNHLLDHKFSQRSVFEFGRLLSLNYHALAPIVIIQNYDRIYNITAPNDPEFGIKLADAIESYLSARSHLNHKIPVFFEIKNSLLKIQHRWGNAFRFIEMQDIENAEREYTSHYKIFSPQEIKKIIGAFGTHPGSLSSMFEARKLGINLDVAISNEQTRLKNIVNVESRDNTTVKAFCSAPYQFHPTTEKHISDFYDLIEQGLLYLDNELILQPSNKAVFTAMC</sequence>
<proteinExistence type="predicted"/>
<dbReference type="EMBL" id="DS113438">
    <property type="protein sequence ID" value="EAY05875.1"/>
    <property type="molecule type" value="Genomic_DNA"/>
</dbReference>
<dbReference type="InParanoid" id="A2ENB6"/>
<evidence type="ECO:0000256" key="1">
    <source>
        <dbReference type="SAM" id="Phobius"/>
    </source>
</evidence>
<keyword evidence="1" id="KW-1133">Transmembrane helix</keyword>